<name>A0AAU9UNK3_EUPED</name>
<dbReference type="PANTHER" id="PTHR10773">
    <property type="entry name" value="DNA-DIRECTED RNA POLYMERASES I, II, AND III SUBUNIT RPABC2"/>
    <property type="match status" value="1"/>
</dbReference>
<evidence type="ECO:0000313" key="2">
    <source>
        <dbReference type="Proteomes" id="UP001153954"/>
    </source>
</evidence>
<dbReference type="Proteomes" id="UP001153954">
    <property type="component" value="Unassembled WGS sequence"/>
</dbReference>
<protein>
    <submittedName>
        <fullName evidence="1">Uncharacterized protein</fullName>
    </submittedName>
</protein>
<gene>
    <name evidence="1" type="ORF">EEDITHA_LOCUS15921</name>
</gene>
<keyword evidence="2" id="KW-1185">Reference proteome</keyword>
<dbReference type="EMBL" id="CAKOGL010000023">
    <property type="protein sequence ID" value="CAH2101131.1"/>
    <property type="molecule type" value="Genomic_DNA"/>
</dbReference>
<comment type="caution">
    <text evidence="1">The sequence shown here is derived from an EMBL/GenBank/DDBJ whole genome shotgun (WGS) entry which is preliminary data.</text>
</comment>
<organism evidence="1 2">
    <name type="scientific">Euphydryas editha</name>
    <name type="common">Edith's checkerspot</name>
    <dbReference type="NCBI Taxonomy" id="104508"/>
    <lineage>
        <taxon>Eukaryota</taxon>
        <taxon>Metazoa</taxon>
        <taxon>Ecdysozoa</taxon>
        <taxon>Arthropoda</taxon>
        <taxon>Hexapoda</taxon>
        <taxon>Insecta</taxon>
        <taxon>Pterygota</taxon>
        <taxon>Neoptera</taxon>
        <taxon>Endopterygota</taxon>
        <taxon>Lepidoptera</taxon>
        <taxon>Glossata</taxon>
        <taxon>Ditrysia</taxon>
        <taxon>Papilionoidea</taxon>
        <taxon>Nymphalidae</taxon>
        <taxon>Nymphalinae</taxon>
        <taxon>Euphydryas</taxon>
    </lineage>
</organism>
<dbReference type="AlphaFoldDB" id="A0AAU9UNK3"/>
<reference evidence="1" key="1">
    <citation type="submission" date="2022-03" db="EMBL/GenBank/DDBJ databases">
        <authorList>
            <person name="Tunstrom K."/>
        </authorList>
    </citation>
    <scope>NUCLEOTIDE SEQUENCE</scope>
</reference>
<evidence type="ECO:0000313" key="1">
    <source>
        <dbReference type="EMBL" id="CAH2101131.1"/>
    </source>
</evidence>
<proteinExistence type="predicted"/>
<accession>A0AAU9UNK3</accession>
<sequence>MGQKTTLAGVQICKDMFINTLQITPQKITVCLKKNRTGETIQDERGHNVAGLNKLPEDDINFAKNFIERVPKYVSHYRRNGTEREFLPPGTTLISLYDNYKTEFKSVPDKDFRTCLSFALFKKVFYDNFNLKVKTLKKDTCNRCDKYSIAKQNSIDQAQREAVTKQHEDHLNLADKLS</sequence>
<dbReference type="PANTHER" id="PTHR10773:SF19">
    <property type="match status" value="1"/>
</dbReference>